<feature type="compositionally biased region" description="Polar residues" evidence="1">
    <location>
        <begin position="657"/>
        <end position="692"/>
    </location>
</feature>
<feature type="compositionally biased region" description="Polar residues" evidence="1">
    <location>
        <begin position="1218"/>
        <end position="1240"/>
    </location>
</feature>
<reference evidence="3" key="1">
    <citation type="submission" date="2019-03" db="EMBL/GenBank/DDBJ databases">
        <title>Improved annotation for the trematode Fasciola hepatica.</title>
        <authorList>
            <person name="Choi Y.-J."/>
            <person name="Martin J."/>
            <person name="Mitreva M."/>
        </authorList>
    </citation>
    <scope>NUCLEOTIDE SEQUENCE [LARGE SCALE GENOMIC DNA]</scope>
</reference>
<dbReference type="PANTHER" id="PTHR12505:SF24">
    <property type="entry name" value="PROTEIN WINGED EYE"/>
    <property type="match status" value="1"/>
</dbReference>
<feature type="compositionally biased region" description="Basic and acidic residues" evidence="1">
    <location>
        <begin position="1270"/>
        <end position="1286"/>
    </location>
</feature>
<dbReference type="EMBL" id="JXXN02000499">
    <property type="protein sequence ID" value="THD27192.1"/>
    <property type="molecule type" value="Genomic_DNA"/>
</dbReference>
<feature type="compositionally biased region" description="Basic and acidic residues" evidence="1">
    <location>
        <begin position="781"/>
        <end position="795"/>
    </location>
</feature>
<feature type="region of interest" description="Disordered" evidence="1">
    <location>
        <begin position="497"/>
        <end position="526"/>
    </location>
</feature>
<accession>A0A4E0S244</accession>
<dbReference type="Pfam" id="PF21744">
    <property type="entry name" value="BAHCC1-like_Tudor"/>
    <property type="match status" value="1"/>
</dbReference>
<evidence type="ECO:0000259" key="2">
    <source>
        <dbReference type="Pfam" id="PF21744"/>
    </source>
</evidence>
<feature type="region of interest" description="Disordered" evidence="1">
    <location>
        <begin position="773"/>
        <end position="856"/>
    </location>
</feature>
<name>A0A4E0S244_FASHE</name>
<feature type="region of interest" description="Disordered" evidence="1">
    <location>
        <begin position="918"/>
        <end position="949"/>
    </location>
</feature>
<feature type="region of interest" description="Disordered" evidence="1">
    <location>
        <begin position="1452"/>
        <end position="1503"/>
    </location>
</feature>
<feature type="region of interest" description="Disordered" evidence="1">
    <location>
        <begin position="398"/>
        <end position="419"/>
    </location>
</feature>
<dbReference type="CDD" id="cd20397">
    <property type="entry name" value="Tudor_BAHCC1-like"/>
    <property type="match status" value="1"/>
</dbReference>
<feature type="compositionally biased region" description="Low complexity" evidence="1">
    <location>
        <begin position="633"/>
        <end position="642"/>
    </location>
</feature>
<feature type="compositionally biased region" description="Polar residues" evidence="1">
    <location>
        <begin position="1467"/>
        <end position="1478"/>
    </location>
</feature>
<feature type="compositionally biased region" description="Basic and acidic residues" evidence="1">
    <location>
        <begin position="612"/>
        <end position="626"/>
    </location>
</feature>
<protein>
    <submittedName>
        <fullName evidence="3">Serine rich repeat protein</fullName>
    </submittedName>
</protein>
<feature type="compositionally biased region" description="Basic and acidic residues" evidence="1">
    <location>
        <begin position="157"/>
        <end position="172"/>
    </location>
</feature>
<keyword evidence="4" id="KW-1185">Reference proteome</keyword>
<gene>
    <name evidence="3" type="ORF">D915_001884</name>
</gene>
<proteinExistence type="predicted"/>
<feature type="compositionally biased region" description="Basic residues" evidence="1">
    <location>
        <begin position="700"/>
        <end position="710"/>
    </location>
</feature>
<feature type="compositionally biased region" description="Polar residues" evidence="1">
    <location>
        <begin position="1190"/>
        <end position="1211"/>
    </location>
</feature>
<evidence type="ECO:0000256" key="1">
    <source>
        <dbReference type="SAM" id="MobiDB-lite"/>
    </source>
</evidence>
<feature type="region of interest" description="Disordered" evidence="1">
    <location>
        <begin position="156"/>
        <end position="184"/>
    </location>
</feature>
<comment type="caution">
    <text evidence="3">The sequence shown here is derived from an EMBL/GenBank/DDBJ whole genome shotgun (WGS) entry which is preliminary data.</text>
</comment>
<feature type="compositionally biased region" description="Low complexity" evidence="1">
    <location>
        <begin position="1493"/>
        <end position="1502"/>
    </location>
</feature>
<organism evidence="3 4">
    <name type="scientific">Fasciola hepatica</name>
    <name type="common">Liver fluke</name>
    <dbReference type="NCBI Taxonomy" id="6192"/>
    <lineage>
        <taxon>Eukaryota</taxon>
        <taxon>Metazoa</taxon>
        <taxon>Spiralia</taxon>
        <taxon>Lophotrochozoa</taxon>
        <taxon>Platyhelminthes</taxon>
        <taxon>Trematoda</taxon>
        <taxon>Digenea</taxon>
        <taxon>Plagiorchiida</taxon>
        <taxon>Echinostomata</taxon>
        <taxon>Echinostomatoidea</taxon>
        <taxon>Fasciolidae</taxon>
        <taxon>Fasciola</taxon>
    </lineage>
</organism>
<feature type="compositionally biased region" description="Polar residues" evidence="1">
    <location>
        <begin position="398"/>
        <end position="412"/>
    </location>
</feature>
<feature type="compositionally biased region" description="Basic and acidic residues" evidence="1">
    <location>
        <begin position="1170"/>
        <end position="1184"/>
    </location>
</feature>
<feature type="domain" description="BAHCC1-like Tudor" evidence="2">
    <location>
        <begin position="994"/>
        <end position="1062"/>
    </location>
</feature>
<feature type="compositionally biased region" description="Polar residues" evidence="1">
    <location>
        <begin position="559"/>
        <end position="569"/>
    </location>
</feature>
<feature type="region of interest" description="Disordered" evidence="1">
    <location>
        <begin position="606"/>
        <end position="710"/>
    </location>
</feature>
<dbReference type="Gene3D" id="2.30.30.490">
    <property type="match status" value="1"/>
</dbReference>
<dbReference type="SUPFAM" id="SSF82061">
    <property type="entry name" value="BAH domain"/>
    <property type="match status" value="1"/>
</dbReference>
<dbReference type="Proteomes" id="UP000230066">
    <property type="component" value="Unassembled WGS sequence"/>
</dbReference>
<feature type="region of interest" description="Disordered" evidence="1">
    <location>
        <begin position="1170"/>
        <end position="1295"/>
    </location>
</feature>
<sequence length="1536" mass="167463">MATESTQLFHQRPNVTQRLCLTVDSSPLAENALLRSNQPAVSPTFSIADILASSFPEAATEHPRNHTGQSFQNETFTGSPSCGETGICVELSPNSSHLLDKETTISKNSLSNSFERVRQNCGASICNPDENERSTVLSSSCNIVNSTDVMHSQRNFQSHEDTENTWTADHKKNASPKPDVLNDNSQTKLEVASLSGQMSPPENKTNRLASLTRSQIFHIDLVTDRQEASTGVEDDPFIQEMDPDTVFIGSEVNSSTKRGAISDSLDYLLDAARCARAETQLQEAETVVDALIAKFAEPLDLYTAWENLHRSSPIPRMYSQEEVNSGCSISSTKETKSPTFSPILSLLMTQPEAKIFPQLCQPSSTGRKLLELCKQLAGDIRRLKRKLRILHKARARRSSNSGCSRPNTTNHKSPICGANTVSSTERRSTYLRRLQEIWPEHDSVSEPCELANPVASATDRPGISPCVYTSPMECPLSLLSFVSESLNNIHSQSAVTNACTPTDQTTPNSSSTRANTSPLLSVTNPTSSDLLGPCTRELTVQVHSVDHEQRSPVAMPSCPSLSDTHPSFSGVESPQLATFSLFSPSLSPSSCSTVSVGTIGARISASARSNTKTKDSSHSRTIKSKDTISCGWSSSSSRSSSGPRKRARRRGAGADTPQITGKKISSSKRVTSVNQHNIPVSSPSKSTTSETGFTHDHSTVSRRRDHAPKLRRPGRISIAASHRPRTWEQLRVVVRDPDVNSLPDGVPAALELNSPTNSIPSTLTAPCSAPCVPFSPSESMEQSKFHDLNQTKRDSLQSSQTERQKQKQQPKQRHGGSDSADSLVSPSSPREWLIQDDHMNHGHPTRPPTPDIRRSDLDLADLSNGTRVLVIQGTHLRAGTLYLGSSSVTTSPSPIALPTSSLRDQLFRIQLDSEKPLVHPGSPRFTSLPSPSRVTPVPGRRTSSPAWTSNAGTGSFGCIAGTSGAVGTPKKRRQNDLILYGWQVVQQAVLEVFPASVRHVPPGTRVCAAWSEQLAVDLYPGTVAHAEPKEDIQPNSVPVGFDDGDRRQVPISSIRILPDHFTNLYELVSVTSDHGGTSQNDLLPSATDLKFGLTSRHSHLDQPINGTKLARSNVRARHHSAIERSSALVSAGPNDYIPTKRVARINSRVTTNSSMTGVVKKFEESDSLFERMQTDSISDRKEWSDPPPTKISTSGQLSSASHVPSQLSRSSSQKRHQSYVSSPSISTVDGCENYTQTVPNSEDVLVNEQSPSVKASTEFPEGPSTNDIPIHQEQHQHSPPMDHEVLSDTLSTTSSTSEQQQIWHILDKVRRRRSRGISCRSIIRQTDGLIISIGDSVEFSSGQDEAYLGEVRAIRWDEVVNAPIVTAAWYYNMNEAGAEGELLMQFKGAVFATEHHDENEARCILRRVHVAPSYAAYQATVQTTNSGAGSKENCSLIQQVVKPDPDACHRTVQNLSTETDPRRLDTNAKSPTDNIPSREQTKLSDGPQGDNQSTSASCSTSGDSDEAVYFVAGKYDPVHRRVNAWDPDIARLIHPP</sequence>
<dbReference type="InterPro" id="IPR048924">
    <property type="entry name" value="BAHCC1-like_Tudor"/>
</dbReference>
<dbReference type="InterPro" id="IPR043151">
    <property type="entry name" value="BAH_sf"/>
</dbReference>
<feature type="compositionally biased region" description="Low complexity" evidence="1">
    <location>
        <begin position="817"/>
        <end position="829"/>
    </location>
</feature>
<feature type="compositionally biased region" description="Polar residues" evidence="1">
    <location>
        <begin position="924"/>
        <end position="933"/>
    </location>
</feature>
<dbReference type="PANTHER" id="PTHR12505">
    <property type="entry name" value="PHD FINGER TRANSCRIPTION FACTOR"/>
    <property type="match status" value="1"/>
</dbReference>
<feature type="region of interest" description="Disordered" evidence="1">
    <location>
        <begin position="545"/>
        <end position="569"/>
    </location>
</feature>
<evidence type="ECO:0000313" key="4">
    <source>
        <dbReference type="Proteomes" id="UP000230066"/>
    </source>
</evidence>
<evidence type="ECO:0000313" key="3">
    <source>
        <dbReference type="EMBL" id="THD27192.1"/>
    </source>
</evidence>
<dbReference type="InterPro" id="IPR047419">
    <property type="entry name" value="Tudor_WGE"/>
</dbReference>
<dbReference type="Gene3D" id="2.30.30.140">
    <property type="match status" value="1"/>
</dbReference>
<dbReference type="InterPro" id="IPR052429">
    <property type="entry name" value="BAH_domain_protein"/>
</dbReference>